<sequence length="138" mass="14958">MLTDDFTAYAAKVNISLKEPVSADSIQRKLTTFLSLIASECSDNGAYLIGHIKCVVESEKGFYASSITAPTDTPSVRGEMGDGSESLEVIINVLLYGLDKLTVKQITKAAVPVSLSFVDAEIKIWDLESEENQPIHFG</sequence>
<dbReference type="EMBL" id="LVVT01000001">
    <property type="protein sequence ID" value="TQS84742.1"/>
    <property type="molecule type" value="Genomic_DNA"/>
</dbReference>
<protein>
    <submittedName>
        <fullName evidence="1">Uncharacterized protein</fullName>
    </submittedName>
</protein>
<gene>
    <name evidence="1" type="ORF">A3207_01540</name>
</gene>
<evidence type="ECO:0000313" key="2">
    <source>
        <dbReference type="Proteomes" id="UP000752814"/>
    </source>
</evidence>
<dbReference type="GeneID" id="41323233"/>
<dbReference type="RefSeq" id="WP_020448703.1">
    <property type="nucleotide sequence ID" value="NZ_CAYAYE010000015.1"/>
</dbReference>
<proteinExistence type="predicted"/>
<dbReference type="AlphaFoldDB" id="A0A8J8PHG0"/>
<reference evidence="1" key="1">
    <citation type="submission" date="2016-03" db="EMBL/GenBank/DDBJ databases">
        <authorList>
            <person name="Borrel G."/>
            <person name="Mccann A."/>
            <person name="O'Toole P.W."/>
        </authorList>
    </citation>
    <scope>NUCLEOTIDE SEQUENCE</scope>
    <source>
        <strain evidence="1">183</strain>
    </source>
</reference>
<evidence type="ECO:0000313" key="1">
    <source>
        <dbReference type="EMBL" id="TQS84742.1"/>
    </source>
</evidence>
<dbReference type="Proteomes" id="UP000752814">
    <property type="component" value="Unassembled WGS sequence"/>
</dbReference>
<accession>A0A8J8PHG0</accession>
<comment type="caution">
    <text evidence="1">The sequence shown here is derived from an EMBL/GenBank/DDBJ whole genome shotgun (WGS) entry which is preliminary data.</text>
</comment>
<organism evidence="1 2">
    <name type="scientific">Candidatus Methanomassiliicoccus intestinalis</name>
    <dbReference type="NCBI Taxonomy" id="1406512"/>
    <lineage>
        <taxon>Archaea</taxon>
        <taxon>Methanobacteriati</taxon>
        <taxon>Thermoplasmatota</taxon>
        <taxon>Thermoplasmata</taxon>
        <taxon>Methanomassiliicoccales</taxon>
        <taxon>Methanomassiliicoccaceae</taxon>
        <taxon>Methanomassiliicoccus</taxon>
    </lineage>
</organism>
<name>A0A8J8PHG0_9ARCH</name>